<organism evidence="3 4">
    <name type="scientific">Anopheles quadriannulatus</name>
    <name type="common">Mosquito</name>
    <dbReference type="NCBI Taxonomy" id="34691"/>
    <lineage>
        <taxon>Eukaryota</taxon>
        <taxon>Metazoa</taxon>
        <taxon>Ecdysozoa</taxon>
        <taxon>Arthropoda</taxon>
        <taxon>Hexapoda</taxon>
        <taxon>Insecta</taxon>
        <taxon>Pterygota</taxon>
        <taxon>Neoptera</taxon>
        <taxon>Endopterygota</taxon>
        <taxon>Diptera</taxon>
        <taxon>Nematocera</taxon>
        <taxon>Culicoidea</taxon>
        <taxon>Culicidae</taxon>
        <taxon>Anophelinae</taxon>
        <taxon>Anopheles</taxon>
    </lineage>
</organism>
<feature type="region of interest" description="Disordered" evidence="1">
    <location>
        <begin position="59"/>
        <end position="96"/>
    </location>
</feature>
<keyword evidence="4" id="KW-1185">Reference proteome</keyword>
<feature type="compositionally biased region" description="Polar residues" evidence="1">
    <location>
        <begin position="127"/>
        <end position="139"/>
    </location>
</feature>
<proteinExistence type="predicted"/>
<reference evidence="3" key="1">
    <citation type="submission" date="2020-05" db="UniProtKB">
        <authorList>
            <consortium name="EnsemblMetazoa"/>
        </authorList>
    </citation>
    <scope>IDENTIFICATION</scope>
    <source>
        <strain evidence="3">SANGQUA</strain>
    </source>
</reference>
<name>A0A182WU75_ANOQN</name>
<dbReference type="AlphaFoldDB" id="A0A182WU75"/>
<accession>A0A182WU75</accession>
<feature type="signal peptide" evidence="2">
    <location>
        <begin position="1"/>
        <end position="27"/>
    </location>
</feature>
<feature type="chain" id="PRO_5008141899" evidence="2">
    <location>
        <begin position="28"/>
        <end position="193"/>
    </location>
</feature>
<dbReference type="VEuPathDB" id="VectorBase:AQUA001080"/>
<evidence type="ECO:0000313" key="4">
    <source>
        <dbReference type="Proteomes" id="UP000076407"/>
    </source>
</evidence>
<evidence type="ECO:0000313" key="3">
    <source>
        <dbReference type="EnsemblMetazoa" id="AQUA001080-PA"/>
    </source>
</evidence>
<feature type="region of interest" description="Disordered" evidence="1">
    <location>
        <begin position="127"/>
        <end position="149"/>
    </location>
</feature>
<keyword evidence="2" id="KW-0732">Signal</keyword>
<dbReference type="Proteomes" id="UP000076407">
    <property type="component" value="Unassembled WGS sequence"/>
</dbReference>
<evidence type="ECO:0000256" key="1">
    <source>
        <dbReference type="SAM" id="MobiDB-lite"/>
    </source>
</evidence>
<dbReference type="EnsemblMetazoa" id="AQUA001080-RA">
    <property type="protein sequence ID" value="AQUA001080-PA"/>
    <property type="gene ID" value="AQUA001080"/>
</dbReference>
<sequence length="193" mass="20604">HEELSNYLTRCLFTIFLLQKSCSGCAAFVLPGSPAHPRHTHQPSRQDAYGQRIAAYTQTTERSGRPVSGGAAAEAEKPCERQNGQNERCRLPAGDGGDVFLPEDERLQREPVREGGGQLPAVLQSVPRQENGQKGNVQQGCAGGGEGPQLQAAKQGAEKVSHIGTELVSWWSGVLVDRGAFVGCLGSSVLSIR</sequence>
<evidence type="ECO:0000256" key="2">
    <source>
        <dbReference type="SAM" id="SignalP"/>
    </source>
</evidence>
<protein>
    <submittedName>
        <fullName evidence="3">Uncharacterized protein</fullName>
    </submittedName>
</protein>